<dbReference type="KEGG" id="vg:19526045"/>
<accession>A0A024B233</accession>
<name>A0A024B233_9CAUD</name>
<organism evidence="1 2">
    <name type="scientific">Bacillus phage Hakuna</name>
    <dbReference type="NCBI Taxonomy" id="1486659"/>
    <lineage>
        <taxon>Viruses</taxon>
        <taxon>Duplodnaviria</taxon>
        <taxon>Heunggongvirae</taxon>
        <taxon>Uroviricota</taxon>
        <taxon>Caudoviricetes</taxon>
        <taxon>Herelleviridae</taxon>
        <taxon>Bastillevirinae</taxon>
        <taxon>Wphvirus</taxon>
        <taxon>Wphvirus hakuna</taxon>
    </lineage>
</organism>
<dbReference type="GeneID" id="19526045"/>
<protein>
    <submittedName>
        <fullName evidence="1">Uncharacterized protein</fullName>
    </submittedName>
</protein>
<sequence length="52" mass="6030">MTRHARYRQLGKCTIKQGTINSIMLRTPTIEENVFVFKNIGILVKSNKKVRP</sequence>
<reference evidence="2" key="1">
    <citation type="submission" date="2014-09" db="EMBL/GenBank/DDBJ databases">
        <authorList>
            <person name="Sauder A.B."/>
            <person name="McKenzie Q.R."/>
            <person name="Temple L.M."/>
            <person name="Alexis B.K."/>
            <person name="Al-Atrache Z."/>
            <person name="Lewis L.O."/>
            <person name="Loesser-Casey K.E."/>
            <person name="Mitchell K.J."/>
        </authorList>
    </citation>
    <scope>NUCLEOTIDE SEQUENCE [LARGE SCALE GENOMIC DNA]</scope>
</reference>
<proteinExistence type="predicted"/>
<evidence type="ECO:0000313" key="2">
    <source>
        <dbReference type="Proteomes" id="UP000026900"/>
    </source>
</evidence>
<dbReference type="RefSeq" id="YP_009036494.1">
    <property type="nucleotide sequence ID" value="NC_024213.1"/>
</dbReference>
<dbReference type="EMBL" id="KJ489399">
    <property type="protein sequence ID" value="AHZ10063.1"/>
    <property type="molecule type" value="Genomic_DNA"/>
</dbReference>
<evidence type="ECO:0000313" key="1">
    <source>
        <dbReference type="EMBL" id="AHZ10063.1"/>
    </source>
</evidence>
<dbReference type="Proteomes" id="UP000026900">
    <property type="component" value="Segment"/>
</dbReference>
<keyword evidence="2" id="KW-1185">Reference proteome</keyword>